<evidence type="ECO:0000313" key="2">
    <source>
        <dbReference type="Proteomes" id="UP000319040"/>
    </source>
</evidence>
<dbReference type="InterPro" id="IPR023198">
    <property type="entry name" value="PGP-like_dom2"/>
</dbReference>
<gene>
    <name evidence="1" type="ORF">SAMN06265379_10516</name>
</gene>
<reference evidence="1 2" key="1">
    <citation type="submission" date="2017-05" db="EMBL/GenBank/DDBJ databases">
        <authorList>
            <person name="Varghese N."/>
            <person name="Submissions S."/>
        </authorList>
    </citation>
    <scope>NUCLEOTIDE SEQUENCE [LARGE SCALE GENOMIC DNA]</scope>
    <source>
        <strain evidence="1 2">DSM 27040</strain>
    </source>
</reference>
<dbReference type="GO" id="GO:0008253">
    <property type="term" value="F:5'-nucleotidase activity"/>
    <property type="evidence" value="ECO:0007669"/>
    <property type="project" value="InterPro"/>
</dbReference>
<dbReference type="Pfam" id="PF00702">
    <property type="entry name" value="Hydrolase"/>
    <property type="match status" value="1"/>
</dbReference>
<dbReference type="SFLD" id="SFLDS00003">
    <property type="entry name" value="Haloacid_Dehalogenase"/>
    <property type="match status" value="1"/>
</dbReference>
<dbReference type="SFLD" id="SFLDG01129">
    <property type="entry name" value="C1.5:_HAD__Beta-PGM__Phosphata"/>
    <property type="match status" value="1"/>
</dbReference>
<dbReference type="PANTHER" id="PTHR47478">
    <property type="match status" value="1"/>
</dbReference>
<dbReference type="AlphaFoldDB" id="A0A521DB36"/>
<dbReference type="OrthoDB" id="9802350at2"/>
<dbReference type="NCBIfam" id="TIGR02254">
    <property type="entry name" value="YjjG_YfnB"/>
    <property type="match status" value="1"/>
</dbReference>
<sequence length="231" mass="27250">MQKYKHLFFDLDHTLWDFETNSLHTLLQLFDKYRLSSSFISFDDFYERYQKHNQMLWIHYREGKMTKAQLNFDRFHTPFNQVGISDETIAQNFARDYIAISPTKTALMPHAIEVLEQLKQSYTLHVITNGFKEVQYLKLKNSKLRPYFSKIFISETIGASKPKTAFFEYAVKSANARKKESLVVGDNLETDIDGAINFGLDYIYFNPNKIEHKRQLMNEISDLKEITTCLK</sequence>
<dbReference type="InterPro" id="IPR006439">
    <property type="entry name" value="HAD-SF_hydro_IA"/>
</dbReference>
<proteinExistence type="predicted"/>
<dbReference type="NCBIfam" id="TIGR01509">
    <property type="entry name" value="HAD-SF-IA-v3"/>
    <property type="match status" value="1"/>
</dbReference>
<dbReference type="SUPFAM" id="SSF56784">
    <property type="entry name" value="HAD-like"/>
    <property type="match status" value="1"/>
</dbReference>
<dbReference type="EMBL" id="FXTB01000005">
    <property type="protein sequence ID" value="SMO68929.1"/>
    <property type="molecule type" value="Genomic_DNA"/>
</dbReference>
<organism evidence="1 2">
    <name type="scientific">Saccharicrinis carchari</name>
    <dbReference type="NCBI Taxonomy" id="1168039"/>
    <lineage>
        <taxon>Bacteria</taxon>
        <taxon>Pseudomonadati</taxon>
        <taxon>Bacteroidota</taxon>
        <taxon>Bacteroidia</taxon>
        <taxon>Marinilabiliales</taxon>
        <taxon>Marinilabiliaceae</taxon>
        <taxon>Saccharicrinis</taxon>
    </lineage>
</organism>
<accession>A0A521DB36</accession>
<dbReference type="PANTHER" id="PTHR47478:SF1">
    <property type="entry name" value="PYRIMIDINE 5'-NUCLEOTIDASE YJJG"/>
    <property type="match status" value="1"/>
</dbReference>
<evidence type="ECO:0000313" key="1">
    <source>
        <dbReference type="EMBL" id="SMO68929.1"/>
    </source>
</evidence>
<dbReference type="Proteomes" id="UP000319040">
    <property type="component" value="Unassembled WGS sequence"/>
</dbReference>
<keyword evidence="1" id="KW-0378">Hydrolase</keyword>
<dbReference type="InterPro" id="IPR052550">
    <property type="entry name" value="Pyrimidine_5'-ntase_YjjG"/>
</dbReference>
<dbReference type="Gene3D" id="3.40.50.1000">
    <property type="entry name" value="HAD superfamily/HAD-like"/>
    <property type="match status" value="1"/>
</dbReference>
<dbReference type="InterPro" id="IPR011951">
    <property type="entry name" value="HAD-SF_hydro_IA_YjjG/PynA"/>
</dbReference>
<dbReference type="Gene3D" id="1.10.150.240">
    <property type="entry name" value="Putative phosphatase, domain 2"/>
    <property type="match status" value="1"/>
</dbReference>
<dbReference type="RefSeq" id="WP_142533481.1">
    <property type="nucleotide sequence ID" value="NZ_FXTB01000005.1"/>
</dbReference>
<dbReference type="InterPro" id="IPR023214">
    <property type="entry name" value="HAD_sf"/>
</dbReference>
<protein>
    <submittedName>
        <fullName evidence="1">Putative hydrolase of the HAD superfamily</fullName>
    </submittedName>
</protein>
<keyword evidence="2" id="KW-1185">Reference proteome</keyword>
<dbReference type="NCBIfam" id="TIGR01549">
    <property type="entry name" value="HAD-SF-IA-v1"/>
    <property type="match status" value="1"/>
</dbReference>
<dbReference type="InterPro" id="IPR036412">
    <property type="entry name" value="HAD-like_sf"/>
</dbReference>
<name>A0A521DB36_SACCC</name>